<organism evidence="3 4">
    <name type="scientific">Zootermopsis nevadensis</name>
    <name type="common">Dampwood termite</name>
    <dbReference type="NCBI Taxonomy" id="136037"/>
    <lineage>
        <taxon>Eukaryota</taxon>
        <taxon>Metazoa</taxon>
        <taxon>Ecdysozoa</taxon>
        <taxon>Arthropoda</taxon>
        <taxon>Hexapoda</taxon>
        <taxon>Insecta</taxon>
        <taxon>Pterygota</taxon>
        <taxon>Neoptera</taxon>
        <taxon>Polyneoptera</taxon>
        <taxon>Dictyoptera</taxon>
        <taxon>Blattodea</taxon>
        <taxon>Blattoidea</taxon>
        <taxon>Termitoidae</taxon>
        <taxon>Termopsidae</taxon>
        <taxon>Zootermopsis</taxon>
    </lineage>
</organism>
<dbReference type="InParanoid" id="A0A067QIT2"/>
<proteinExistence type="predicted"/>
<evidence type="ECO:0000256" key="2">
    <source>
        <dbReference type="SAM" id="Coils"/>
    </source>
</evidence>
<dbReference type="STRING" id="136037.A0A067QIT2"/>
<reference evidence="3 4" key="1">
    <citation type="journal article" date="2014" name="Nat. Commun.">
        <title>Molecular traces of alternative social organization in a termite genome.</title>
        <authorList>
            <person name="Terrapon N."/>
            <person name="Li C."/>
            <person name="Robertson H.M."/>
            <person name="Ji L."/>
            <person name="Meng X."/>
            <person name="Booth W."/>
            <person name="Chen Z."/>
            <person name="Childers C.P."/>
            <person name="Glastad K.M."/>
            <person name="Gokhale K."/>
            <person name="Gowin J."/>
            <person name="Gronenberg W."/>
            <person name="Hermansen R.A."/>
            <person name="Hu H."/>
            <person name="Hunt B.G."/>
            <person name="Huylmans A.K."/>
            <person name="Khalil S.M."/>
            <person name="Mitchell R.D."/>
            <person name="Munoz-Torres M.C."/>
            <person name="Mustard J.A."/>
            <person name="Pan H."/>
            <person name="Reese J.T."/>
            <person name="Scharf M.E."/>
            <person name="Sun F."/>
            <person name="Vogel H."/>
            <person name="Xiao J."/>
            <person name="Yang W."/>
            <person name="Yang Z."/>
            <person name="Yang Z."/>
            <person name="Zhou J."/>
            <person name="Zhu J."/>
            <person name="Brent C.S."/>
            <person name="Elsik C.G."/>
            <person name="Goodisman M.A."/>
            <person name="Liberles D.A."/>
            <person name="Roe R.M."/>
            <person name="Vargo E.L."/>
            <person name="Vilcinskas A."/>
            <person name="Wang J."/>
            <person name="Bornberg-Bauer E."/>
            <person name="Korb J."/>
            <person name="Zhang G."/>
            <person name="Liebig J."/>
        </authorList>
    </citation>
    <scope>NUCLEOTIDE SEQUENCE [LARGE SCALE GENOMIC DNA]</scope>
    <source>
        <tissue evidence="3">Whole organism</tissue>
    </source>
</reference>
<feature type="coiled-coil region" evidence="2">
    <location>
        <begin position="97"/>
        <end position="156"/>
    </location>
</feature>
<accession>A0A067QIT2</accession>
<evidence type="ECO:0000313" key="3">
    <source>
        <dbReference type="EMBL" id="KDR07313.1"/>
    </source>
</evidence>
<dbReference type="InterPro" id="IPR051149">
    <property type="entry name" value="Spindly/BICDR_Dynein_Adapter"/>
</dbReference>
<evidence type="ECO:0000256" key="1">
    <source>
        <dbReference type="ARBA" id="ARBA00023054"/>
    </source>
</evidence>
<feature type="coiled-coil region" evidence="2">
    <location>
        <begin position="352"/>
        <end position="393"/>
    </location>
</feature>
<dbReference type="Proteomes" id="UP000027135">
    <property type="component" value="Unassembled WGS sequence"/>
</dbReference>
<feature type="coiled-coil region" evidence="2">
    <location>
        <begin position="199"/>
        <end position="254"/>
    </location>
</feature>
<dbReference type="PANTHER" id="PTHR32123:SF13">
    <property type="entry name" value="BICAUDAL D-RELATED PROTEIN HOMOLOG"/>
    <property type="match status" value="1"/>
</dbReference>
<dbReference type="FunCoup" id="A0A067QIT2">
    <property type="interactions" value="27"/>
</dbReference>
<keyword evidence="4" id="KW-1185">Reference proteome</keyword>
<dbReference type="AlphaFoldDB" id="A0A067QIT2"/>
<gene>
    <name evidence="3" type="ORF">L798_03094</name>
</gene>
<sequence>MKPKYALEDYIYEMESRSLEPSADPEDLDVYAQLQLKEKDLILAAELGKALLEKNEELSRQNEKIAEDYSQKVEIIVKKEEDFFFFESTQSECDTRLLELQADIRELNKTLVERETTLRQTEREKTTLIAELAEQNQRLTNQLKESSRVEEQLTVQLQGLRDQCNLKKSSLQDHVSSLEVLRDEIHLMSEKKCELERRLQSLLSEREDLGSALDEATDRIVMLEHKAREQELQLHQAQREIEELRATNGSLGERIEVLSAHSSSPGPRSLLQEMECDDTSSESELIPHNDSSSEQLDGVILCKYSKFSQHSSFCQVGLLSEIVKELSKLIQEVLSRRESRPSSSSSSGIDLELELEAELHRANESLEKLQRQLDEREEELKRKTEQVMELTSKLSVQDAELAGITEERDRARTDLENTHLSRDEVVHKAWEVRDTAVARKNVIEIELAKTRIDVMQANSQLMEAIQQKVELSQQLEQWQVGNSDLITVLS</sequence>
<protein>
    <recommendedName>
        <fullName evidence="5">Bicaudal D-related protein-like protein</fullName>
    </recommendedName>
</protein>
<evidence type="ECO:0000313" key="4">
    <source>
        <dbReference type="Proteomes" id="UP000027135"/>
    </source>
</evidence>
<dbReference type="eggNOG" id="ENOG502QUA9">
    <property type="taxonomic scope" value="Eukaryota"/>
</dbReference>
<dbReference type="EMBL" id="KK853478">
    <property type="protein sequence ID" value="KDR07313.1"/>
    <property type="molecule type" value="Genomic_DNA"/>
</dbReference>
<keyword evidence="1 2" id="KW-0175">Coiled coil</keyword>
<dbReference type="PANTHER" id="PTHR32123">
    <property type="entry name" value="BICD FAMILY-LIKE CARGO ADAPTER"/>
    <property type="match status" value="1"/>
</dbReference>
<name>A0A067QIT2_ZOONE</name>
<evidence type="ECO:0008006" key="5">
    <source>
        <dbReference type="Google" id="ProtNLM"/>
    </source>
</evidence>
<dbReference type="OMA" id="PRQFGQY"/>